<feature type="domain" description="DDE-1" evidence="1">
    <location>
        <begin position="61"/>
        <end position="119"/>
    </location>
</feature>
<evidence type="ECO:0000313" key="2">
    <source>
        <dbReference type="EMBL" id="KAG2945075.1"/>
    </source>
</evidence>
<sequence length="245" mass="27322">MLPRDFGQFKLIWSIRQVQVENFTPSCNSTGHTLELKFQHGPEEGRVGFIDLVRTSCTAPTLSRGTIRSFKARYRRCFVQWCLDAIEGGIKRKLKVPKAIHINIDSWAGVSSDCIRSCWVQSRIVDARLLGEIRQAGEYVKTADQVVVDDIVSMLAGVNVHESVEEYLEIDSDADVHEPQRSTATTLQMMIRTCDGNTLREQATFPSKKCAELLGGLSAQEFILLHKRLAIDGALGKRSSQAVGN</sequence>
<dbReference type="AlphaFoldDB" id="A0A8T1DU84"/>
<evidence type="ECO:0000313" key="3">
    <source>
        <dbReference type="Proteomes" id="UP000736787"/>
    </source>
</evidence>
<dbReference type="Pfam" id="PF03184">
    <property type="entry name" value="DDE_1"/>
    <property type="match status" value="1"/>
</dbReference>
<accession>A0A8T1DU84</accession>
<dbReference type="GO" id="GO:0003676">
    <property type="term" value="F:nucleic acid binding"/>
    <property type="evidence" value="ECO:0007669"/>
    <property type="project" value="InterPro"/>
</dbReference>
<evidence type="ECO:0000259" key="1">
    <source>
        <dbReference type="Pfam" id="PF03184"/>
    </source>
</evidence>
<comment type="caution">
    <text evidence="2">The sequence shown here is derived from an EMBL/GenBank/DDBJ whole genome shotgun (WGS) entry which is preliminary data.</text>
</comment>
<dbReference type="Proteomes" id="UP000736787">
    <property type="component" value="Unassembled WGS sequence"/>
</dbReference>
<name>A0A8T1DU84_9STRA</name>
<dbReference type="InterPro" id="IPR004875">
    <property type="entry name" value="DDE_SF_endonuclease_dom"/>
</dbReference>
<reference evidence="2" key="1">
    <citation type="submission" date="2018-10" db="EMBL/GenBank/DDBJ databases">
        <title>Effector identification in a new, highly contiguous assembly of the strawberry crown rot pathogen Phytophthora cactorum.</title>
        <authorList>
            <person name="Armitage A.D."/>
            <person name="Nellist C.F."/>
            <person name="Bates H."/>
            <person name="Vickerstaff R.J."/>
            <person name="Harrison R.J."/>
        </authorList>
    </citation>
    <scope>NUCLEOTIDE SEQUENCE</scope>
    <source>
        <strain evidence="2">4040</strain>
    </source>
</reference>
<protein>
    <recommendedName>
        <fullName evidence="1">DDE-1 domain-containing protein</fullName>
    </recommendedName>
</protein>
<organism evidence="2 3">
    <name type="scientific">Phytophthora cactorum</name>
    <dbReference type="NCBI Taxonomy" id="29920"/>
    <lineage>
        <taxon>Eukaryota</taxon>
        <taxon>Sar</taxon>
        <taxon>Stramenopiles</taxon>
        <taxon>Oomycota</taxon>
        <taxon>Peronosporomycetes</taxon>
        <taxon>Peronosporales</taxon>
        <taxon>Peronosporaceae</taxon>
        <taxon>Phytophthora</taxon>
    </lineage>
</organism>
<dbReference type="EMBL" id="RCMK01000193">
    <property type="protein sequence ID" value="KAG2945075.1"/>
    <property type="molecule type" value="Genomic_DNA"/>
</dbReference>
<proteinExistence type="predicted"/>
<gene>
    <name evidence="2" type="ORF">PC117_g8741</name>
</gene>